<gene>
    <name evidence="2" type="ORF">ADUPG1_004905</name>
</gene>
<dbReference type="EMBL" id="BQXS01007694">
    <property type="protein sequence ID" value="GKT28336.1"/>
    <property type="molecule type" value="Genomic_DNA"/>
</dbReference>
<dbReference type="InterPro" id="IPR029058">
    <property type="entry name" value="AB_hydrolase_fold"/>
</dbReference>
<evidence type="ECO:0000313" key="3">
    <source>
        <dbReference type="Proteomes" id="UP001057375"/>
    </source>
</evidence>
<evidence type="ECO:0000259" key="1">
    <source>
        <dbReference type="Pfam" id="PF00135"/>
    </source>
</evidence>
<comment type="caution">
    <text evidence="2">The sequence shown here is derived from an EMBL/GenBank/DDBJ whole genome shotgun (WGS) entry which is preliminary data.</text>
</comment>
<sequence>MQPSMKHVPGRFPFGPVVDGDFLPEDPLVAIARGHARHVPLIIGSNLHELNAYRHIVRALQILPVTTPLIDRMFSATDPAAKEGLLAAYAGCSSPAAAAQFATDCIFRRPALEACE</sequence>
<feature type="non-terminal residue" evidence="2">
    <location>
        <position position="116"/>
    </location>
</feature>
<dbReference type="Proteomes" id="UP001057375">
    <property type="component" value="Unassembled WGS sequence"/>
</dbReference>
<proteinExistence type="predicted"/>
<keyword evidence="3" id="KW-1185">Reference proteome</keyword>
<accession>A0ABQ5KBS0</accession>
<protein>
    <submittedName>
        <fullName evidence="2">Carboxylesterase/lipase family protein</fullName>
    </submittedName>
</protein>
<dbReference type="Gene3D" id="3.40.50.1820">
    <property type="entry name" value="alpha/beta hydrolase"/>
    <property type="match status" value="1"/>
</dbReference>
<organism evidence="2 3">
    <name type="scientific">Aduncisulcus paluster</name>
    <dbReference type="NCBI Taxonomy" id="2918883"/>
    <lineage>
        <taxon>Eukaryota</taxon>
        <taxon>Metamonada</taxon>
        <taxon>Carpediemonas-like organisms</taxon>
        <taxon>Aduncisulcus</taxon>
    </lineage>
</organism>
<name>A0ABQ5KBS0_9EUKA</name>
<dbReference type="InterPro" id="IPR002018">
    <property type="entry name" value="CarbesteraseB"/>
</dbReference>
<reference evidence="2" key="1">
    <citation type="submission" date="2022-03" db="EMBL/GenBank/DDBJ databases">
        <title>Draft genome sequence of Aduncisulcus paluster, a free-living microaerophilic Fornicata.</title>
        <authorList>
            <person name="Yuyama I."/>
            <person name="Kume K."/>
            <person name="Tamura T."/>
            <person name="Inagaki Y."/>
            <person name="Hashimoto T."/>
        </authorList>
    </citation>
    <scope>NUCLEOTIDE SEQUENCE</scope>
    <source>
        <strain evidence="2">NY0171</strain>
    </source>
</reference>
<feature type="domain" description="Carboxylesterase type B" evidence="1">
    <location>
        <begin position="10"/>
        <end position="53"/>
    </location>
</feature>
<evidence type="ECO:0000313" key="2">
    <source>
        <dbReference type="EMBL" id="GKT28336.1"/>
    </source>
</evidence>
<dbReference type="Pfam" id="PF00135">
    <property type="entry name" value="COesterase"/>
    <property type="match status" value="1"/>
</dbReference>
<dbReference type="SUPFAM" id="SSF53474">
    <property type="entry name" value="alpha/beta-Hydrolases"/>
    <property type="match status" value="1"/>
</dbReference>